<dbReference type="SUPFAM" id="SSF56112">
    <property type="entry name" value="Protein kinase-like (PK-like)"/>
    <property type="match status" value="1"/>
</dbReference>
<dbReference type="PANTHER" id="PTHR24346">
    <property type="entry name" value="MAP/MICROTUBULE AFFINITY-REGULATING KINASE"/>
    <property type="match status" value="1"/>
</dbReference>
<dbReference type="FunFam" id="3.30.200.20:FF:000003">
    <property type="entry name" value="Non-specific serine/threonine protein kinase"/>
    <property type="match status" value="1"/>
</dbReference>
<dbReference type="SMART" id="SM00220">
    <property type="entry name" value="S_TKc"/>
    <property type="match status" value="1"/>
</dbReference>
<feature type="compositionally biased region" description="Polar residues" evidence="7">
    <location>
        <begin position="849"/>
        <end position="868"/>
    </location>
</feature>
<dbReference type="GO" id="GO:0005524">
    <property type="term" value="F:ATP binding"/>
    <property type="evidence" value="ECO:0007669"/>
    <property type="project" value="UniProtKB-UniRule"/>
</dbReference>
<proteinExistence type="predicted"/>
<keyword evidence="3 6" id="KW-0547">Nucleotide-binding</keyword>
<dbReference type="OrthoDB" id="348166at2759"/>
<evidence type="ECO:0000256" key="6">
    <source>
        <dbReference type="PROSITE-ProRule" id="PRU10141"/>
    </source>
</evidence>
<gene>
    <name evidence="9" type="primary">Contig6790.g7266</name>
    <name evidence="9" type="ORF">STYLEM_14434</name>
</gene>
<keyword evidence="1" id="KW-0723">Serine/threonine-protein kinase</keyword>
<dbReference type="Gene3D" id="1.10.510.10">
    <property type="entry name" value="Transferase(Phosphotransferase) domain 1"/>
    <property type="match status" value="1"/>
</dbReference>
<feature type="binding site" evidence="6">
    <location>
        <position position="49"/>
    </location>
    <ligand>
        <name>ATP</name>
        <dbReference type="ChEBI" id="CHEBI:30616"/>
    </ligand>
</feature>
<feature type="compositionally biased region" description="Basic and acidic residues" evidence="7">
    <location>
        <begin position="400"/>
        <end position="409"/>
    </location>
</feature>
<feature type="region of interest" description="Disordered" evidence="7">
    <location>
        <begin position="827"/>
        <end position="868"/>
    </location>
</feature>
<dbReference type="AlphaFoldDB" id="A0A078AT45"/>
<evidence type="ECO:0000256" key="7">
    <source>
        <dbReference type="SAM" id="MobiDB-lite"/>
    </source>
</evidence>
<protein>
    <submittedName>
        <fullName evidence="9">Protein kinase domain containing protein</fullName>
    </submittedName>
</protein>
<dbReference type="InterPro" id="IPR008271">
    <property type="entry name" value="Ser/Thr_kinase_AS"/>
</dbReference>
<dbReference type="OMA" id="FDYNISE"/>
<name>A0A078AT45_STYLE</name>
<dbReference type="FunFam" id="1.10.510.10:FF:000271">
    <property type="entry name" value="Non-specific serine/threonine protein kinase"/>
    <property type="match status" value="1"/>
</dbReference>
<evidence type="ECO:0000313" key="10">
    <source>
        <dbReference type="Proteomes" id="UP000039865"/>
    </source>
</evidence>
<evidence type="ECO:0000259" key="8">
    <source>
        <dbReference type="PROSITE" id="PS50011"/>
    </source>
</evidence>
<feature type="region of interest" description="Disordered" evidence="7">
    <location>
        <begin position="390"/>
        <end position="415"/>
    </location>
</feature>
<dbReference type="PROSITE" id="PS00108">
    <property type="entry name" value="PROTEIN_KINASE_ST"/>
    <property type="match status" value="1"/>
</dbReference>
<reference evidence="9 10" key="1">
    <citation type="submission" date="2014-06" db="EMBL/GenBank/DDBJ databases">
        <authorList>
            <person name="Swart Estienne"/>
        </authorList>
    </citation>
    <scope>NUCLEOTIDE SEQUENCE [LARGE SCALE GENOMIC DNA]</scope>
    <source>
        <strain evidence="9 10">130c</strain>
    </source>
</reference>
<feature type="compositionally biased region" description="Polar residues" evidence="7">
    <location>
        <begin position="390"/>
        <end position="399"/>
    </location>
</feature>
<dbReference type="PANTHER" id="PTHR24346:SF82">
    <property type="entry name" value="KP78A-RELATED"/>
    <property type="match status" value="1"/>
</dbReference>
<evidence type="ECO:0000256" key="1">
    <source>
        <dbReference type="ARBA" id="ARBA00022527"/>
    </source>
</evidence>
<evidence type="ECO:0000256" key="5">
    <source>
        <dbReference type="ARBA" id="ARBA00022840"/>
    </source>
</evidence>
<dbReference type="InterPro" id="IPR000719">
    <property type="entry name" value="Prot_kinase_dom"/>
</dbReference>
<dbReference type="CDD" id="cd14003">
    <property type="entry name" value="STKc_AMPK-like"/>
    <property type="match status" value="1"/>
</dbReference>
<dbReference type="Proteomes" id="UP000039865">
    <property type="component" value="Unassembled WGS sequence"/>
</dbReference>
<dbReference type="Pfam" id="PF00069">
    <property type="entry name" value="Pkinase"/>
    <property type="match status" value="1"/>
</dbReference>
<dbReference type="InParanoid" id="A0A078AT45"/>
<feature type="region of interest" description="Disordered" evidence="7">
    <location>
        <begin position="356"/>
        <end position="376"/>
    </location>
</feature>
<keyword evidence="4 9" id="KW-0418">Kinase</keyword>
<dbReference type="PROSITE" id="PS50011">
    <property type="entry name" value="PROTEIN_KINASE_DOM"/>
    <property type="match status" value="1"/>
</dbReference>
<dbReference type="GO" id="GO:0005737">
    <property type="term" value="C:cytoplasm"/>
    <property type="evidence" value="ECO:0007669"/>
    <property type="project" value="TreeGrafter"/>
</dbReference>
<dbReference type="InterPro" id="IPR017441">
    <property type="entry name" value="Protein_kinase_ATP_BS"/>
</dbReference>
<evidence type="ECO:0000256" key="2">
    <source>
        <dbReference type="ARBA" id="ARBA00022679"/>
    </source>
</evidence>
<dbReference type="InterPro" id="IPR011009">
    <property type="entry name" value="Kinase-like_dom_sf"/>
</dbReference>
<keyword evidence="5 6" id="KW-0067">ATP-binding</keyword>
<evidence type="ECO:0000256" key="3">
    <source>
        <dbReference type="ARBA" id="ARBA00022741"/>
    </source>
</evidence>
<dbReference type="GO" id="GO:0035556">
    <property type="term" value="P:intracellular signal transduction"/>
    <property type="evidence" value="ECO:0007669"/>
    <property type="project" value="TreeGrafter"/>
</dbReference>
<sequence>MDKVLAKQGIILLVNQQNLYLEGRSLGQGTFGKVRLGTHMLTGEKVAIKILEKDKIKDQSDVERVTREIHILKIVRHPNVIQLYEIIETSRQLFLIMEYASGGELFDFIVKRKRLQETDACKFFQQIIQGVEYIHKLRICHRDLKPENLLLDERNNIKIVDFGLSNIYKEGDTLKTACGSPCYAAPEMIAGKKYQGLISDTWSCGIILYAMACGYLPFEDPNTNKLYKKILSCDYLIPGFISAQCKDLIKKILNTDPNTRISMKDVKAHEWFNQVKFIQTEGILVGKDKIPVIEEVMTKLVDQFGPESNPQNLQFVLNNKHNQVTSTYYLIVKKMDRDLGKNHLFELFNKEKRKLNNMNSTSQMSFGTPQTKINLPQKMSLNQTVSSGFSRAMAQNSTKSDGKNQRKSDQITNPVTKIYLEQMDKIYTKRTESTGQTRASDSLTNYAQIQQIQDRPTKSGNGFETKAFQQRQYQGVIRATQSQSPDSKIISLEAKDKMTASAGAPLNNNQTLFMADRLRKNNHQNNRPSSIDENLGNMIIASTNDSRIQEILPNVQRSNNNKSANMRQTMYNNPYLNKLNNLINKQHVVLAEGSINSDNQTMRPIQIKDQKKQENSFLITTQYKTTPNTNLNNSTNNPSNIIQATTTNFHPISNNNTVISKALAQQKVRKYRNQNRNISNNIVSEASYELNQTQPIGQTNQDNSYSSITDQRQGGDQKMYTIYRPKKQAKLTNQFTNRPSGNQSFDYNISENASLISNENMNNSFTGPNSTQSRFYNPHKHNRFLSNNYNTNMKQSNIPVFQNNFVVPISFNSAIATKTFYNMSKPAPSNHISNKRPSSPRNNVGPVACNNSINEQSHQSTATNSHSGYQSNIINKQVLILKKQGVLRELNPGPPAPEAGIIPLDQVPKVIRIPNISAYVSSKPQSLY</sequence>
<evidence type="ECO:0000256" key="4">
    <source>
        <dbReference type="ARBA" id="ARBA00022777"/>
    </source>
</evidence>
<evidence type="ECO:0000313" key="9">
    <source>
        <dbReference type="EMBL" id="CDW85359.1"/>
    </source>
</evidence>
<keyword evidence="2" id="KW-0808">Transferase</keyword>
<accession>A0A078AT45</accession>
<dbReference type="GO" id="GO:0004674">
    <property type="term" value="F:protein serine/threonine kinase activity"/>
    <property type="evidence" value="ECO:0007669"/>
    <property type="project" value="UniProtKB-KW"/>
</dbReference>
<feature type="compositionally biased region" description="Polar residues" evidence="7">
    <location>
        <begin position="830"/>
        <end position="842"/>
    </location>
</feature>
<feature type="domain" description="Protein kinase" evidence="8">
    <location>
        <begin position="20"/>
        <end position="272"/>
    </location>
</feature>
<dbReference type="EMBL" id="CCKQ01013665">
    <property type="protein sequence ID" value="CDW85359.1"/>
    <property type="molecule type" value="Genomic_DNA"/>
</dbReference>
<keyword evidence="10" id="KW-1185">Reference proteome</keyword>
<dbReference type="PROSITE" id="PS00107">
    <property type="entry name" value="PROTEIN_KINASE_ATP"/>
    <property type="match status" value="1"/>
</dbReference>
<organism evidence="9 10">
    <name type="scientific">Stylonychia lemnae</name>
    <name type="common">Ciliate</name>
    <dbReference type="NCBI Taxonomy" id="5949"/>
    <lineage>
        <taxon>Eukaryota</taxon>
        <taxon>Sar</taxon>
        <taxon>Alveolata</taxon>
        <taxon>Ciliophora</taxon>
        <taxon>Intramacronucleata</taxon>
        <taxon>Spirotrichea</taxon>
        <taxon>Stichotrichia</taxon>
        <taxon>Sporadotrichida</taxon>
        <taxon>Oxytrichidae</taxon>
        <taxon>Stylonychinae</taxon>
        <taxon>Stylonychia</taxon>
    </lineage>
</organism>